<dbReference type="InterPro" id="IPR043502">
    <property type="entry name" value="DNA/RNA_pol_sf"/>
</dbReference>
<dbReference type="Gene3D" id="3.10.10.10">
    <property type="entry name" value="HIV Type 1 Reverse Transcriptase, subunit A, domain 1"/>
    <property type="match status" value="1"/>
</dbReference>
<dbReference type="CDD" id="cd01647">
    <property type="entry name" value="RT_LTR"/>
    <property type="match status" value="1"/>
</dbReference>
<feature type="region of interest" description="Disordered" evidence="1">
    <location>
        <begin position="108"/>
        <end position="149"/>
    </location>
</feature>
<comment type="caution">
    <text evidence="4">The sequence shown here is derived from an EMBL/GenBank/DDBJ whole genome shotgun (WGS) entry which is preliminary data.</text>
</comment>
<evidence type="ECO:0000313" key="7">
    <source>
        <dbReference type="Proteomes" id="UP000321947"/>
    </source>
</evidence>
<dbReference type="Pfam" id="PF03732">
    <property type="entry name" value="Retrotrans_gag"/>
    <property type="match status" value="1"/>
</dbReference>
<feature type="domain" description="Retrotransposon gag" evidence="3">
    <location>
        <begin position="12"/>
        <end position="85"/>
    </location>
</feature>
<dbReference type="Proteomes" id="UP000321947">
    <property type="component" value="Unassembled WGS sequence"/>
</dbReference>
<keyword evidence="4" id="KW-0548">Nucleotidyltransferase</keyword>
<dbReference type="SUPFAM" id="SSF56672">
    <property type="entry name" value="DNA/RNA polymerases"/>
    <property type="match status" value="1"/>
</dbReference>
<dbReference type="Pfam" id="PF00078">
    <property type="entry name" value="RVT_1"/>
    <property type="match status" value="1"/>
</dbReference>
<evidence type="ECO:0000256" key="1">
    <source>
        <dbReference type="SAM" id="MobiDB-lite"/>
    </source>
</evidence>
<sequence length="385" mass="44189">MVGPARNKQTKVWQTTHSFGKMKKLLKARFLPPNYEQTLYNQYQNCLQGSRTVAEFIEEFHRLNARTNLSENEQHQIARFIGGLRFDIRKKSTSRKNTLETSFPKKQTYSNIISEQPSTSVAGKSKDVETQDAAKKKDNSSKGKRKTIALANEEYDSASDDSKALEEETELIEADDGDRISCVIQRVLIAPKEETNPQRHYLFKTKCTINGKVERERDILGLVIVDKTIREQPEILEPKLQQFLAEFPHLKKEPHGLPPLRDIQHQIDLIPGASLPNLAHYRMSPHEYQILHEHIKDLLKKGRIKPSLSPCAVPALLTPKKDGSWRMCVDSRVINRITVKYRFPIPRIDDLLDQLGKATIFSKIDLRSGYHQIHIKPGDKDNIKN</sequence>
<dbReference type="PANTHER" id="PTHR35046">
    <property type="entry name" value="ZINC KNUCKLE (CCHC-TYPE) FAMILY PROTEIN"/>
    <property type="match status" value="1"/>
</dbReference>
<dbReference type="Gene3D" id="3.30.70.270">
    <property type="match status" value="1"/>
</dbReference>
<proteinExistence type="predicted"/>
<evidence type="ECO:0000313" key="5">
    <source>
        <dbReference type="EMBL" id="TYK03771.1"/>
    </source>
</evidence>
<dbReference type="STRING" id="1194695.A0A5A7V5M3"/>
<dbReference type="InterPro" id="IPR043128">
    <property type="entry name" value="Rev_trsase/Diguanyl_cyclase"/>
</dbReference>
<dbReference type="InterPro" id="IPR000477">
    <property type="entry name" value="RT_dom"/>
</dbReference>
<organism evidence="4 6">
    <name type="scientific">Cucumis melo var. makuwa</name>
    <name type="common">Oriental melon</name>
    <dbReference type="NCBI Taxonomy" id="1194695"/>
    <lineage>
        <taxon>Eukaryota</taxon>
        <taxon>Viridiplantae</taxon>
        <taxon>Streptophyta</taxon>
        <taxon>Embryophyta</taxon>
        <taxon>Tracheophyta</taxon>
        <taxon>Spermatophyta</taxon>
        <taxon>Magnoliopsida</taxon>
        <taxon>eudicotyledons</taxon>
        <taxon>Gunneridae</taxon>
        <taxon>Pentapetalae</taxon>
        <taxon>rosids</taxon>
        <taxon>fabids</taxon>
        <taxon>Cucurbitales</taxon>
        <taxon>Cucurbitaceae</taxon>
        <taxon>Benincaseae</taxon>
        <taxon>Cucumis</taxon>
    </lineage>
</organism>
<dbReference type="EMBL" id="SSTD01014872">
    <property type="protein sequence ID" value="TYK03771.1"/>
    <property type="molecule type" value="Genomic_DNA"/>
</dbReference>
<keyword evidence="4" id="KW-0695">RNA-directed DNA polymerase</keyword>
<dbReference type="PANTHER" id="PTHR35046:SF18">
    <property type="entry name" value="RNA-DIRECTED DNA POLYMERASE"/>
    <property type="match status" value="1"/>
</dbReference>
<dbReference type="EMBL" id="SSTE01005078">
    <property type="protein sequence ID" value="KAA0061101.1"/>
    <property type="molecule type" value="Genomic_DNA"/>
</dbReference>
<evidence type="ECO:0000259" key="2">
    <source>
        <dbReference type="Pfam" id="PF00078"/>
    </source>
</evidence>
<accession>A0A5A7V5M3</accession>
<dbReference type="GO" id="GO:0003964">
    <property type="term" value="F:RNA-directed DNA polymerase activity"/>
    <property type="evidence" value="ECO:0007669"/>
    <property type="project" value="UniProtKB-KW"/>
</dbReference>
<evidence type="ECO:0000259" key="3">
    <source>
        <dbReference type="Pfam" id="PF03732"/>
    </source>
</evidence>
<protein>
    <submittedName>
        <fullName evidence="4">RNA-directed DNA polymerase-like protein</fullName>
    </submittedName>
</protein>
<feature type="compositionally biased region" description="Polar residues" evidence="1">
    <location>
        <begin position="108"/>
        <end position="122"/>
    </location>
</feature>
<keyword evidence="4" id="KW-0808">Transferase</keyword>
<dbReference type="OrthoDB" id="679712at2759"/>
<evidence type="ECO:0000313" key="6">
    <source>
        <dbReference type="Proteomes" id="UP000321393"/>
    </source>
</evidence>
<evidence type="ECO:0000313" key="4">
    <source>
        <dbReference type="EMBL" id="KAA0061101.1"/>
    </source>
</evidence>
<feature type="compositionally biased region" description="Basic and acidic residues" evidence="1">
    <location>
        <begin position="124"/>
        <end position="141"/>
    </location>
</feature>
<dbReference type="InterPro" id="IPR005162">
    <property type="entry name" value="Retrotrans_gag_dom"/>
</dbReference>
<name>A0A5A7V5M3_CUCMM</name>
<dbReference type="Proteomes" id="UP000321393">
    <property type="component" value="Unassembled WGS sequence"/>
</dbReference>
<gene>
    <name evidence="5" type="ORF">E5676_scaffold863G001540</name>
    <name evidence="4" type="ORF">E6C27_scaffold348G00100</name>
</gene>
<feature type="domain" description="Reverse transcriptase" evidence="2">
    <location>
        <begin position="319"/>
        <end position="380"/>
    </location>
</feature>
<reference evidence="6 7" key="1">
    <citation type="submission" date="2019-08" db="EMBL/GenBank/DDBJ databases">
        <title>Draft genome sequences of two oriental melons (Cucumis melo L. var makuwa).</title>
        <authorList>
            <person name="Kwon S.-Y."/>
        </authorList>
    </citation>
    <scope>NUCLEOTIDE SEQUENCE [LARGE SCALE GENOMIC DNA]</scope>
    <source>
        <strain evidence="7">cv. Chang Bougi</strain>
        <strain evidence="6">cv. SW 3</strain>
        <tissue evidence="4">Leaf</tissue>
    </source>
</reference>
<dbReference type="AlphaFoldDB" id="A0A5A7V5M3"/>